<dbReference type="EMBL" id="CP073078">
    <property type="protein sequence ID" value="QUD87063.1"/>
    <property type="molecule type" value="Genomic_DNA"/>
</dbReference>
<accession>A0A975ITS2</accession>
<feature type="chain" id="PRO_5037653456" evidence="1">
    <location>
        <begin position="20"/>
        <end position="247"/>
    </location>
</feature>
<evidence type="ECO:0000256" key="1">
    <source>
        <dbReference type="SAM" id="SignalP"/>
    </source>
</evidence>
<dbReference type="InterPro" id="IPR032591">
    <property type="entry name" value="DUF4908"/>
</dbReference>
<keyword evidence="3" id="KW-1185">Reference proteome</keyword>
<evidence type="ECO:0000313" key="3">
    <source>
        <dbReference type="Proteomes" id="UP000676409"/>
    </source>
</evidence>
<dbReference type="Pfam" id="PF16252">
    <property type="entry name" value="DUF4908"/>
    <property type="match status" value="1"/>
</dbReference>
<dbReference type="AlphaFoldDB" id="A0A975ITS2"/>
<dbReference type="Proteomes" id="UP000676409">
    <property type="component" value="Chromosome"/>
</dbReference>
<organism evidence="2 3">
    <name type="scientific">Phenylobacterium montanum</name>
    <dbReference type="NCBI Taxonomy" id="2823693"/>
    <lineage>
        <taxon>Bacteria</taxon>
        <taxon>Pseudomonadati</taxon>
        <taxon>Pseudomonadota</taxon>
        <taxon>Alphaproteobacteria</taxon>
        <taxon>Caulobacterales</taxon>
        <taxon>Caulobacteraceae</taxon>
        <taxon>Phenylobacterium</taxon>
    </lineage>
</organism>
<protein>
    <submittedName>
        <fullName evidence="2">DUF4908 domain-containing protein</fullName>
    </submittedName>
</protein>
<dbReference type="RefSeq" id="WP_211937115.1">
    <property type="nucleotide sequence ID" value="NZ_CP073078.1"/>
</dbReference>
<proteinExistence type="predicted"/>
<sequence>MAYAWLMLGLLFCADPAAAGGVNLHSMLFGGHGQPQQHPDAPPVGRYQPERGEGFVLDQSGTPTLLRFEGSPEVWVLRAQPGPRGDTIYRNDMGQPVLRATKLGGMTLFTLDNPDGSAVAYDGEAGSLRLPSIMSASVLFQHMYQASVRSSHAAQRVIPFISVDDATPETASLIADSATVTAEAITRVSRLANGHVTLTRVVKVLLAKGRKPDAQINSGGALTVFYTPEAGVEGRPSSERIFHIIVK</sequence>
<dbReference type="KEGG" id="caul:KCG34_18635"/>
<gene>
    <name evidence="2" type="ORF">KCG34_18635</name>
</gene>
<evidence type="ECO:0000313" key="2">
    <source>
        <dbReference type="EMBL" id="QUD87063.1"/>
    </source>
</evidence>
<reference evidence="2" key="1">
    <citation type="submission" date="2021-04" db="EMBL/GenBank/DDBJ databases">
        <title>The complete genome sequence of Caulobacter sp. S6.</title>
        <authorList>
            <person name="Tang Y."/>
            <person name="Ouyang W."/>
            <person name="Liu Q."/>
            <person name="Huang B."/>
            <person name="Guo Z."/>
            <person name="Lei P."/>
        </authorList>
    </citation>
    <scope>NUCLEOTIDE SEQUENCE</scope>
    <source>
        <strain evidence="2">S6</strain>
    </source>
</reference>
<keyword evidence="1" id="KW-0732">Signal</keyword>
<name>A0A975ITS2_9CAUL</name>
<feature type="signal peptide" evidence="1">
    <location>
        <begin position="1"/>
        <end position="19"/>
    </location>
</feature>